<protein>
    <submittedName>
        <fullName evidence="1">Uncharacterized protein</fullName>
    </submittedName>
</protein>
<dbReference type="OrthoDB" id="1449127at2"/>
<dbReference type="RefSeq" id="WP_146169862.1">
    <property type="nucleotide sequence ID" value="NZ_QBKT01000009.1"/>
</dbReference>
<sequence>MTLPKKKFLIITFLISFALAFIVAYSLMGEPDITDVEATYSGSTEQFLSTIKTNPEDWTKNQKVVTLTGIITSKDKKGVLLDDSVYFRFAEGTSTDEFKKGEKVKVKGSVMSYDAILEELKLQNAVLVKK</sequence>
<proteinExistence type="predicted"/>
<reference evidence="1 2" key="1">
    <citation type="submission" date="2018-04" db="EMBL/GenBank/DDBJ databases">
        <title>Genomic Encyclopedia of Archaeal and Bacterial Type Strains, Phase II (KMG-II): from individual species to whole genera.</title>
        <authorList>
            <person name="Goeker M."/>
        </authorList>
    </citation>
    <scope>NUCLEOTIDE SEQUENCE [LARGE SCALE GENOMIC DNA]</scope>
    <source>
        <strain evidence="1 2">DSM 25731</strain>
    </source>
</reference>
<dbReference type="EMBL" id="QBKT01000009">
    <property type="protein sequence ID" value="PTX59484.1"/>
    <property type="molecule type" value="Genomic_DNA"/>
</dbReference>
<evidence type="ECO:0000313" key="2">
    <source>
        <dbReference type="Proteomes" id="UP000244090"/>
    </source>
</evidence>
<name>A0A2T6BTU7_9FLAO</name>
<dbReference type="AlphaFoldDB" id="A0A2T6BTU7"/>
<accession>A0A2T6BTU7</accession>
<dbReference type="Proteomes" id="UP000244090">
    <property type="component" value="Unassembled WGS sequence"/>
</dbReference>
<keyword evidence="2" id="KW-1185">Reference proteome</keyword>
<evidence type="ECO:0000313" key="1">
    <source>
        <dbReference type="EMBL" id="PTX59484.1"/>
    </source>
</evidence>
<comment type="caution">
    <text evidence="1">The sequence shown here is derived from an EMBL/GenBank/DDBJ whole genome shotgun (WGS) entry which is preliminary data.</text>
</comment>
<organism evidence="1 2">
    <name type="scientific">Kordia periserrulae</name>
    <dbReference type="NCBI Taxonomy" id="701523"/>
    <lineage>
        <taxon>Bacteria</taxon>
        <taxon>Pseudomonadati</taxon>
        <taxon>Bacteroidota</taxon>
        <taxon>Flavobacteriia</taxon>
        <taxon>Flavobacteriales</taxon>
        <taxon>Flavobacteriaceae</taxon>
        <taxon>Kordia</taxon>
    </lineage>
</organism>
<gene>
    <name evidence="1" type="ORF">C8N46_10973</name>
</gene>